<keyword evidence="5" id="KW-0472">Membrane</keyword>
<dbReference type="GO" id="GO:0000160">
    <property type="term" value="P:phosphorelay signal transduction system"/>
    <property type="evidence" value="ECO:0007669"/>
    <property type="project" value="UniProtKB-KW"/>
</dbReference>
<keyword evidence="5" id="KW-0812">Transmembrane</keyword>
<feature type="compositionally biased region" description="Polar residues" evidence="4">
    <location>
        <begin position="375"/>
        <end position="384"/>
    </location>
</feature>
<dbReference type="RefSeq" id="WP_244941139.1">
    <property type="nucleotide sequence ID" value="NZ_CAACYD010000006.1"/>
</dbReference>
<dbReference type="AlphaFoldDB" id="A0ABD7V165"/>
<dbReference type="Proteomes" id="UP000360750">
    <property type="component" value="Unassembled WGS sequence"/>
</dbReference>
<evidence type="ECO:0000313" key="8">
    <source>
        <dbReference type="Proteomes" id="UP000360750"/>
    </source>
</evidence>
<dbReference type="CDD" id="cd16917">
    <property type="entry name" value="HATPase_UhpB-NarQ-NarX-like"/>
    <property type="match status" value="1"/>
</dbReference>
<sequence length="384" mass="40792">MRRVGARFLGLGFIGYPIVSPAAIAMSSEITAGWWVPLSIVMSVVPGLMLVVASFRSGTRWLGPLAIGTWCAYLGTVGLWFLAWDGSTLSDSAGNAQWMIAFCGMPSMVLMLVHPGLAALSLLTSSGLAHVSSQMGRFGHLTADLPFEVLWSFVFTSVFLAVVLVAIRTGRTLDETQEDTYRSAANAAAATAREAEKARFDAIVHDRVIASLLAVRTGRPDERLAEQARSALDELECVPDRYDAAPVSASEALRRIRSAAAGISERIDLQVVAIESPGEAGDHVEYPFDVVAAIVEAMSEALRNVMRHAGRGADCGVIVQLAPDALNMAVVDNGEGFDPEAIGPGRLGIAVSIRGRMARVDGGHAQISSHPGRGTTVQIGWTRP</sequence>
<dbReference type="Gene3D" id="3.30.565.10">
    <property type="entry name" value="Histidine kinase-like ATPase, C-terminal domain"/>
    <property type="match status" value="1"/>
</dbReference>
<feature type="transmembrane region" description="Helical" evidence="5">
    <location>
        <begin position="32"/>
        <end position="53"/>
    </location>
</feature>
<dbReference type="EMBL" id="CAACYD010000006">
    <property type="protein sequence ID" value="VFA88059.1"/>
    <property type="molecule type" value="Genomic_DNA"/>
</dbReference>
<organism evidence="7 8">
    <name type="scientific">Gordonia paraffinivorans</name>
    <dbReference type="NCBI Taxonomy" id="175628"/>
    <lineage>
        <taxon>Bacteria</taxon>
        <taxon>Bacillati</taxon>
        <taxon>Actinomycetota</taxon>
        <taxon>Actinomycetes</taxon>
        <taxon>Mycobacteriales</taxon>
        <taxon>Gordoniaceae</taxon>
        <taxon>Gordonia</taxon>
    </lineage>
</organism>
<evidence type="ECO:0000256" key="5">
    <source>
        <dbReference type="SAM" id="Phobius"/>
    </source>
</evidence>
<name>A0ABD7V165_9ACTN</name>
<dbReference type="GO" id="GO:0016301">
    <property type="term" value="F:kinase activity"/>
    <property type="evidence" value="ECO:0007669"/>
    <property type="project" value="UniProtKB-KW"/>
</dbReference>
<protein>
    <submittedName>
        <fullName evidence="7">Signal transduction histidine kinase</fullName>
    </submittedName>
</protein>
<dbReference type="PANTHER" id="PTHR24421">
    <property type="entry name" value="NITRATE/NITRITE SENSOR PROTEIN NARX-RELATED"/>
    <property type="match status" value="1"/>
</dbReference>
<dbReference type="Pfam" id="PF02518">
    <property type="entry name" value="HATPase_c"/>
    <property type="match status" value="1"/>
</dbReference>
<dbReference type="GeneID" id="60749619"/>
<comment type="caution">
    <text evidence="7">The sequence shown here is derived from an EMBL/GenBank/DDBJ whole genome shotgun (WGS) entry which is preliminary data.</text>
</comment>
<accession>A0ABD7V165</accession>
<feature type="transmembrane region" description="Helical" evidence="5">
    <location>
        <begin position="96"/>
        <end position="124"/>
    </location>
</feature>
<evidence type="ECO:0000256" key="3">
    <source>
        <dbReference type="ARBA" id="ARBA00023012"/>
    </source>
</evidence>
<feature type="domain" description="Histidine kinase/HSP90-like ATPase" evidence="6">
    <location>
        <begin position="293"/>
        <end position="379"/>
    </location>
</feature>
<keyword evidence="2 7" id="KW-0418">Kinase</keyword>
<evidence type="ECO:0000256" key="4">
    <source>
        <dbReference type="SAM" id="MobiDB-lite"/>
    </source>
</evidence>
<evidence type="ECO:0000256" key="1">
    <source>
        <dbReference type="ARBA" id="ARBA00022679"/>
    </source>
</evidence>
<feature type="region of interest" description="Disordered" evidence="4">
    <location>
        <begin position="363"/>
        <end position="384"/>
    </location>
</feature>
<gene>
    <name evidence="7" type="ORF">NCTC8139_01601</name>
</gene>
<evidence type="ECO:0000259" key="6">
    <source>
        <dbReference type="Pfam" id="PF02518"/>
    </source>
</evidence>
<feature type="transmembrane region" description="Helical" evidence="5">
    <location>
        <begin position="145"/>
        <end position="167"/>
    </location>
</feature>
<reference evidence="7 8" key="1">
    <citation type="submission" date="2019-02" db="EMBL/GenBank/DDBJ databases">
        <authorList>
            <consortium name="Pathogen Informatics"/>
        </authorList>
    </citation>
    <scope>NUCLEOTIDE SEQUENCE [LARGE SCALE GENOMIC DNA]</scope>
    <source>
        <strain evidence="7 8">3012STDY6756503</strain>
    </source>
</reference>
<dbReference type="InterPro" id="IPR036890">
    <property type="entry name" value="HATPase_C_sf"/>
</dbReference>
<feature type="transmembrane region" description="Helical" evidence="5">
    <location>
        <begin position="65"/>
        <end position="84"/>
    </location>
</feature>
<keyword evidence="1" id="KW-0808">Transferase</keyword>
<proteinExistence type="predicted"/>
<evidence type="ECO:0000313" key="7">
    <source>
        <dbReference type="EMBL" id="VFA88059.1"/>
    </source>
</evidence>
<feature type="transmembrane region" description="Helical" evidence="5">
    <location>
        <begin position="7"/>
        <end position="26"/>
    </location>
</feature>
<keyword evidence="3" id="KW-0902">Two-component regulatory system</keyword>
<evidence type="ECO:0000256" key="2">
    <source>
        <dbReference type="ARBA" id="ARBA00022777"/>
    </source>
</evidence>
<dbReference type="InterPro" id="IPR050482">
    <property type="entry name" value="Sensor_HK_TwoCompSys"/>
</dbReference>
<keyword evidence="5" id="KW-1133">Transmembrane helix</keyword>
<dbReference type="InterPro" id="IPR003594">
    <property type="entry name" value="HATPase_dom"/>
</dbReference>
<dbReference type="SUPFAM" id="SSF55874">
    <property type="entry name" value="ATPase domain of HSP90 chaperone/DNA topoisomerase II/histidine kinase"/>
    <property type="match status" value="1"/>
</dbReference>